<protein>
    <submittedName>
        <fullName evidence="5">Endonuclease MutS2</fullName>
        <ecNumber evidence="5">3.1.-.-</ecNumber>
    </submittedName>
</protein>
<dbReference type="EMBL" id="MLJW01000383">
    <property type="protein sequence ID" value="OIQ88201.1"/>
    <property type="molecule type" value="Genomic_DNA"/>
</dbReference>
<dbReference type="GO" id="GO:0004519">
    <property type="term" value="F:endonuclease activity"/>
    <property type="evidence" value="ECO:0007669"/>
    <property type="project" value="UniProtKB-KW"/>
</dbReference>
<gene>
    <name evidence="5" type="primary">mutS2_6</name>
    <name evidence="5" type="ORF">GALL_299340</name>
</gene>
<keyword evidence="5" id="KW-0540">Nuclease</keyword>
<evidence type="ECO:0000313" key="5">
    <source>
        <dbReference type="EMBL" id="OIQ88201.1"/>
    </source>
</evidence>
<organism evidence="5">
    <name type="scientific">mine drainage metagenome</name>
    <dbReference type="NCBI Taxonomy" id="410659"/>
    <lineage>
        <taxon>unclassified sequences</taxon>
        <taxon>metagenomes</taxon>
        <taxon>ecological metagenomes</taxon>
    </lineage>
</organism>
<dbReference type="GO" id="GO:0005829">
    <property type="term" value="C:cytosol"/>
    <property type="evidence" value="ECO:0007669"/>
    <property type="project" value="TreeGrafter"/>
</dbReference>
<comment type="caution">
    <text evidence="5">The sequence shown here is derived from an EMBL/GenBank/DDBJ whole genome shotgun (WGS) entry which is preliminary data.</text>
</comment>
<dbReference type="Gene3D" id="3.40.50.300">
    <property type="entry name" value="P-loop containing nucleotide triphosphate hydrolases"/>
    <property type="match status" value="1"/>
</dbReference>
<dbReference type="EC" id="3.1.-.-" evidence="5"/>
<proteinExistence type="predicted"/>
<sequence length="528" mass="57820">MVPVRADERVNRRVSLLVPEVDGASGGGLGAAGGGSVAQPDFFVDLNLDQVVAAVTAGHEEYDLASFFWRPSHSVDVIAYRHEVFRDLEDPGLVVRVSAFADAMRAMRSERALSGKIRNPYQRQRWFVQSAATYVRAVRTLTDDLTATDLTSRGLLAVRDHVTGQVASADFAALEEDTRTVLEDLARVRYRMQITGARVRVSRYEGEADYSADVLACFEKFKQGDVAAHRSTFATGPELNHVEAAVLSLVVRLYPETFAAMAAFCEVHQSYLDRAVATFDREVHFFTAYLRYLAPLRAAGLVFSYPTVSARSTHVAVTQSFDLALAHTLVLDGAPIVRNDVTMDGAERVLVVTGPNQGGKTTFARMFGQLHYLAALGLPVPGTSVELSVFDRLFTHFEKQEDLSNLTGKLQDDLVRIHDLLERATASSIVILNEIFTSTTLTDAVLLGAEVLQRIIALGARCVCVTFIDELATLSDSTVSLMSTVEATDPTRRTFSIVRKPPDGLAYAAAVAEKYRLDYPSLTGRLTT</sequence>
<dbReference type="GO" id="GO:0016787">
    <property type="term" value="F:hydrolase activity"/>
    <property type="evidence" value="ECO:0007669"/>
    <property type="project" value="UniProtKB-KW"/>
</dbReference>
<dbReference type="GO" id="GO:0005524">
    <property type="term" value="F:ATP binding"/>
    <property type="evidence" value="ECO:0007669"/>
    <property type="project" value="UniProtKB-KW"/>
</dbReference>
<dbReference type="InterPro" id="IPR000432">
    <property type="entry name" value="DNA_mismatch_repair_MutS_C"/>
</dbReference>
<evidence type="ECO:0000256" key="2">
    <source>
        <dbReference type="ARBA" id="ARBA00022840"/>
    </source>
</evidence>
<evidence type="ECO:0000259" key="4">
    <source>
        <dbReference type="SMART" id="SM00534"/>
    </source>
</evidence>
<dbReference type="PANTHER" id="PTHR11361:SF34">
    <property type="entry name" value="DNA MISMATCH REPAIR PROTEIN MSH1, MITOCHONDRIAL"/>
    <property type="match status" value="1"/>
</dbReference>
<keyword evidence="2" id="KW-0067">ATP-binding</keyword>
<dbReference type="AlphaFoldDB" id="A0A1J5QWX0"/>
<accession>A0A1J5QWX0</accession>
<dbReference type="GO" id="GO:0140664">
    <property type="term" value="F:ATP-dependent DNA damage sensor activity"/>
    <property type="evidence" value="ECO:0007669"/>
    <property type="project" value="InterPro"/>
</dbReference>
<dbReference type="PANTHER" id="PTHR11361">
    <property type="entry name" value="DNA MISMATCH REPAIR PROTEIN MUTS FAMILY MEMBER"/>
    <property type="match status" value="1"/>
</dbReference>
<dbReference type="InterPro" id="IPR045076">
    <property type="entry name" value="MutS"/>
</dbReference>
<keyword evidence="3" id="KW-0238">DNA-binding</keyword>
<dbReference type="GO" id="GO:0030983">
    <property type="term" value="F:mismatched DNA binding"/>
    <property type="evidence" value="ECO:0007669"/>
    <property type="project" value="InterPro"/>
</dbReference>
<keyword evidence="5" id="KW-0378">Hydrolase</keyword>
<name>A0A1J5QWX0_9ZZZZ</name>
<feature type="domain" description="DNA mismatch repair proteins mutS family" evidence="4">
    <location>
        <begin position="347"/>
        <end position="523"/>
    </location>
</feature>
<keyword evidence="5" id="KW-0255">Endonuclease</keyword>
<reference evidence="5" key="1">
    <citation type="submission" date="2016-10" db="EMBL/GenBank/DDBJ databases">
        <title>Sequence of Gallionella enrichment culture.</title>
        <authorList>
            <person name="Poehlein A."/>
            <person name="Muehling M."/>
            <person name="Daniel R."/>
        </authorList>
    </citation>
    <scope>NUCLEOTIDE SEQUENCE</scope>
</reference>
<evidence type="ECO:0000256" key="1">
    <source>
        <dbReference type="ARBA" id="ARBA00022741"/>
    </source>
</evidence>
<evidence type="ECO:0000256" key="3">
    <source>
        <dbReference type="ARBA" id="ARBA00023125"/>
    </source>
</evidence>
<dbReference type="GO" id="GO:0006298">
    <property type="term" value="P:mismatch repair"/>
    <property type="evidence" value="ECO:0007669"/>
    <property type="project" value="InterPro"/>
</dbReference>
<keyword evidence="1" id="KW-0547">Nucleotide-binding</keyword>
<dbReference type="SUPFAM" id="SSF52540">
    <property type="entry name" value="P-loop containing nucleoside triphosphate hydrolases"/>
    <property type="match status" value="1"/>
</dbReference>
<dbReference type="InterPro" id="IPR027417">
    <property type="entry name" value="P-loop_NTPase"/>
</dbReference>
<dbReference type="Pfam" id="PF00488">
    <property type="entry name" value="MutS_V"/>
    <property type="match status" value="1"/>
</dbReference>
<dbReference type="SMART" id="SM00534">
    <property type="entry name" value="MUTSac"/>
    <property type="match status" value="1"/>
</dbReference>